<protein>
    <submittedName>
        <fullName evidence="2">Rhodanese-like domain-containing protein 7</fullName>
    </submittedName>
</protein>
<feature type="compositionally biased region" description="Basic residues" evidence="1">
    <location>
        <begin position="193"/>
        <end position="202"/>
    </location>
</feature>
<sequence>MGAYVGPTLDSVEEDACESRGRSYPPWAYEQHGPCCWGRCSLSVGPCESQAEKEIVTLGTLSVSPIERVGTYVSSKEWNELISDADTVYHLQGGILKYLEEVPKTECLWDKECFVFDKRVSVEHGLVQGTHKLCYGCKKPVSDAYMESPEWEYAISCPYCYISKSKEEKERERARQRQFETWGIIGGPDKGHKPNKTGKKKFDKQMLNST</sequence>
<dbReference type="PANTHER" id="PTHR43268:SF3">
    <property type="entry name" value="RHODANESE-LIKE DOMAIN-CONTAINING PROTEIN 7-RELATED"/>
    <property type="match status" value="1"/>
</dbReference>
<keyword evidence="3" id="KW-1185">Reference proteome</keyword>
<accession>A0A9N7P0E6</accession>
<organism evidence="2 3">
    <name type="scientific">Striga hermonthica</name>
    <name type="common">Purple witchweed</name>
    <name type="synonym">Buchnera hermonthica</name>
    <dbReference type="NCBI Taxonomy" id="68872"/>
    <lineage>
        <taxon>Eukaryota</taxon>
        <taxon>Viridiplantae</taxon>
        <taxon>Streptophyta</taxon>
        <taxon>Embryophyta</taxon>
        <taxon>Tracheophyta</taxon>
        <taxon>Spermatophyta</taxon>
        <taxon>Magnoliopsida</taxon>
        <taxon>eudicotyledons</taxon>
        <taxon>Gunneridae</taxon>
        <taxon>Pentapetalae</taxon>
        <taxon>asterids</taxon>
        <taxon>lamiids</taxon>
        <taxon>Lamiales</taxon>
        <taxon>Orobanchaceae</taxon>
        <taxon>Buchnereae</taxon>
        <taxon>Striga</taxon>
    </lineage>
</organism>
<dbReference type="Gene3D" id="3.40.250.10">
    <property type="entry name" value="Rhodanese-like domain"/>
    <property type="match status" value="1"/>
</dbReference>
<dbReference type="InterPro" id="IPR020936">
    <property type="entry name" value="TrhO"/>
</dbReference>
<evidence type="ECO:0000313" key="3">
    <source>
        <dbReference type="Proteomes" id="UP001153555"/>
    </source>
</evidence>
<comment type="caution">
    <text evidence="2">The sequence shown here is derived from an EMBL/GenBank/DDBJ whole genome shotgun (WGS) entry which is preliminary data.</text>
</comment>
<gene>
    <name evidence="2" type="ORF">SHERM_06473</name>
</gene>
<dbReference type="OrthoDB" id="25002at2759"/>
<dbReference type="AlphaFoldDB" id="A0A9N7P0E6"/>
<dbReference type="Proteomes" id="UP001153555">
    <property type="component" value="Unassembled WGS sequence"/>
</dbReference>
<proteinExistence type="predicted"/>
<dbReference type="PANTHER" id="PTHR43268">
    <property type="entry name" value="THIOSULFATE SULFURTRANSFERASE/RHODANESE-LIKE DOMAIN-CONTAINING PROTEIN 2"/>
    <property type="match status" value="1"/>
</dbReference>
<feature type="region of interest" description="Disordered" evidence="1">
    <location>
        <begin position="183"/>
        <end position="210"/>
    </location>
</feature>
<dbReference type="EMBL" id="CACSLK010031655">
    <property type="protein sequence ID" value="CAA0840013.1"/>
    <property type="molecule type" value="Genomic_DNA"/>
</dbReference>
<evidence type="ECO:0000256" key="1">
    <source>
        <dbReference type="SAM" id="MobiDB-lite"/>
    </source>
</evidence>
<reference evidence="2" key="1">
    <citation type="submission" date="2019-12" db="EMBL/GenBank/DDBJ databases">
        <authorList>
            <person name="Scholes J."/>
        </authorList>
    </citation>
    <scope>NUCLEOTIDE SEQUENCE</scope>
</reference>
<dbReference type="InterPro" id="IPR036873">
    <property type="entry name" value="Rhodanese-like_dom_sf"/>
</dbReference>
<name>A0A9N7P0E6_STRHE</name>
<evidence type="ECO:0000313" key="2">
    <source>
        <dbReference type="EMBL" id="CAA0840013.1"/>
    </source>
</evidence>